<feature type="compositionally biased region" description="Basic and acidic residues" evidence="5">
    <location>
        <begin position="470"/>
        <end position="485"/>
    </location>
</feature>
<evidence type="ECO:0000313" key="7">
    <source>
        <dbReference type="Proteomes" id="UP000521943"/>
    </source>
</evidence>
<dbReference type="EC" id="3.1.1.47" evidence="1"/>
<evidence type="ECO:0000256" key="5">
    <source>
        <dbReference type="SAM" id="MobiDB-lite"/>
    </source>
</evidence>
<evidence type="ECO:0000256" key="2">
    <source>
        <dbReference type="ARBA" id="ARBA00022801"/>
    </source>
</evidence>
<evidence type="ECO:0000256" key="1">
    <source>
        <dbReference type="ARBA" id="ARBA00013201"/>
    </source>
</evidence>
<sequence length="496" mass="55239">MKLFLPAIAGRHPVGVTTFVTPVQPPQTIGSVKIRLGKEEPKPALLLEEVAYTAYYPADISSDTTKARKGVDWFIRPIRESLEGFSTFLGVPTWLLWPIVYLFGSLVKIPAYPNAPLLHPRNIENKPGQTPSSKWPLVIFSHGLGGGRTAYSQICSRLAASGRVVLAVEHRDGTGTVSLPRSWDVDGSKSKPRKLLYLTEKDIHWDDGDSKDTKTREKFALRAEQLAFRHHEMYITYKTFCQLVHKDQKVTLETIDGVPFEKSSWVDDSTSDPYVNCDSDVVLAGHSFGGCTVFSILSTNPPEEYPPIPVERALILDPWLEPLPAPGPVPLPINQKNGENSSNATVNSVVDGVRETLEDEDAIQKGSNDTLSPNSHPRMLVINSENFTLWKPHFPRLQEVVNHWEPDGKHILTVVSSQHTSFSDFPILPVFSSKVARCIFNVIADLSLSFLDDRLEEDLKKMRTVKMETKPAGLKKDGTEKRKMQGEPGDVVVGPY</sequence>
<organism evidence="6 7">
    <name type="scientific">Ephemerocybe angulata</name>
    <dbReference type="NCBI Taxonomy" id="980116"/>
    <lineage>
        <taxon>Eukaryota</taxon>
        <taxon>Fungi</taxon>
        <taxon>Dikarya</taxon>
        <taxon>Basidiomycota</taxon>
        <taxon>Agaricomycotina</taxon>
        <taxon>Agaricomycetes</taxon>
        <taxon>Agaricomycetidae</taxon>
        <taxon>Agaricales</taxon>
        <taxon>Agaricineae</taxon>
        <taxon>Psathyrellaceae</taxon>
        <taxon>Ephemerocybe</taxon>
    </lineage>
</organism>
<dbReference type="EMBL" id="JACGCI010000008">
    <property type="protein sequence ID" value="KAF6762090.1"/>
    <property type="molecule type" value="Genomic_DNA"/>
</dbReference>
<gene>
    <name evidence="6" type="ORF">DFP72DRAFT_877962</name>
</gene>
<name>A0A8H6IAS0_9AGAR</name>
<dbReference type="AlphaFoldDB" id="A0A8H6IAS0"/>
<evidence type="ECO:0000313" key="6">
    <source>
        <dbReference type="EMBL" id="KAF6762090.1"/>
    </source>
</evidence>
<accession>A0A8H6IAS0</accession>
<evidence type="ECO:0000256" key="3">
    <source>
        <dbReference type="ARBA" id="ARBA00022963"/>
    </source>
</evidence>
<dbReference type="PANTHER" id="PTHR10272:SF0">
    <property type="entry name" value="PLATELET-ACTIVATING FACTOR ACETYLHYDROLASE"/>
    <property type="match status" value="1"/>
</dbReference>
<reference evidence="6 7" key="1">
    <citation type="submission" date="2020-07" db="EMBL/GenBank/DDBJ databases">
        <title>Comparative genomics of pyrophilous fungi reveals a link between fire events and developmental genes.</title>
        <authorList>
            <consortium name="DOE Joint Genome Institute"/>
            <person name="Steindorff A.S."/>
            <person name="Carver A."/>
            <person name="Calhoun S."/>
            <person name="Stillman K."/>
            <person name="Liu H."/>
            <person name="Lipzen A."/>
            <person name="Pangilinan J."/>
            <person name="Labutti K."/>
            <person name="Bruns T.D."/>
            <person name="Grigoriev I.V."/>
        </authorList>
    </citation>
    <scope>NUCLEOTIDE SEQUENCE [LARGE SCALE GENOMIC DNA]</scope>
    <source>
        <strain evidence="6 7">CBS 144469</strain>
    </source>
</reference>
<dbReference type="Proteomes" id="UP000521943">
    <property type="component" value="Unassembled WGS sequence"/>
</dbReference>
<keyword evidence="7" id="KW-1185">Reference proteome</keyword>
<feature type="region of interest" description="Disordered" evidence="5">
    <location>
        <begin position="470"/>
        <end position="496"/>
    </location>
</feature>
<dbReference type="InterPro" id="IPR029058">
    <property type="entry name" value="AB_hydrolase_fold"/>
</dbReference>
<comment type="caution">
    <text evidence="6">The sequence shown here is derived from an EMBL/GenBank/DDBJ whole genome shotgun (WGS) entry which is preliminary data.</text>
</comment>
<dbReference type="SUPFAM" id="SSF53474">
    <property type="entry name" value="alpha/beta-Hydrolases"/>
    <property type="match status" value="1"/>
</dbReference>
<keyword evidence="4" id="KW-0443">Lipid metabolism</keyword>
<dbReference type="Pfam" id="PF03403">
    <property type="entry name" value="PAF-AH_p_II"/>
    <property type="match status" value="1"/>
</dbReference>
<dbReference type="Gene3D" id="3.40.50.1820">
    <property type="entry name" value="alpha/beta hydrolase"/>
    <property type="match status" value="1"/>
</dbReference>
<dbReference type="GO" id="GO:0003847">
    <property type="term" value="F:1-alkyl-2-acetylglycerophosphocholine esterase activity"/>
    <property type="evidence" value="ECO:0007669"/>
    <property type="project" value="UniProtKB-EC"/>
</dbReference>
<dbReference type="OrthoDB" id="2363873at2759"/>
<proteinExistence type="predicted"/>
<dbReference type="PANTHER" id="PTHR10272">
    <property type="entry name" value="PLATELET-ACTIVATING FACTOR ACETYLHYDROLASE"/>
    <property type="match status" value="1"/>
</dbReference>
<evidence type="ECO:0000256" key="4">
    <source>
        <dbReference type="ARBA" id="ARBA00023098"/>
    </source>
</evidence>
<protein>
    <recommendedName>
        <fullName evidence="1">1-alkyl-2-acetylglycerophosphocholine esterase</fullName>
        <ecNumber evidence="1">3.1.1.47</ecNumber>
    </recommendedName>
</protein>
<keyword evidence="3" id="KW-0442">Lipid degradation</keyword>
<keyword evidence="2 6" id="KW-0378">Hydrolase</keyword>
<dbReference type="GO" id="GO:0016042">
    <property type="term" value="P:lipid catabolic process"/>
    <property type="evidence" value="ECO:0007669"/>
    <property type="project" value="UniProtKB-KW"/>
</dbReference>